<dbReference type="SUPFAM" id="SSF52540">
    <property type="entry name" value="P-loop containing nucleoside triphosphate hydrolases"/>
    <property type="match status" value="1"/>
</dbReference>
<evidence type="ECO:0000259" key="2">
    <source>
        <dbReference type="Pfam" id="PF03976"/>
    </source>
</evidence>
<keyword evidence="3" id="KW-0418">Kinase</keyword>
<reference evidence="3 4" key="1">
    <citation type="submission" date="2020-05" db="EMBL/GenBank/DDBJ databases">
        <title>Nakamurella sp. DB0629 isolated from air conditioner.</title>
        <authorList>
            <person name="Kim D.H."/>
            <person name="Kim D.-U."/>
        </authorList>
    </citation>
    <scope>NUCLEOTIDE SEQUENCE [LARGE SCALE GENOMIC DNA]</scope>
    <source>
        <strain evidence="3 4">DB0629</strain>
    </source>
</reference>
<dbReference type="RefSeq" id="WP_171201341.1">
    <property type="nucleotide sequence ID" value="NZ_JABEND010000017.1"/>
</dbReference>
<feature type="compositionally biased region" description="Low complexity" evidence="1">
    <location>
        <begin position="29"/>
        <end position="56"/>
    </location>
</feature>
<dbReference type="Gene3D" id="3.40.50.300">
    <property type="entry name" value="P-loop containing nucleotide triphosphate hydrolases"/>
    <property type="match status" value="1"/>
</dbReference>
<dbReference type="GO" id="GO:0016301">
    <property type="term" value="F:kinase activity"/>
    <property type="evidence" value="ECO:0007669"/>
    <property type="project" value="UniProtKB-KW"/>
</dbReference>
<dbReference type="EMBL" id="JABEND010000017">
    <property type="protein sequence ID" value="NNG37641.1"/>
    <property type="molecule type" value="Genomic_DNA"/>
</dbReference>
<feature type="compositionally biased region" description="Low complexity" evidence="1">
    <location>
        <begin position="1"/>
        <end position="21"/>
    </location>
</feature>
<organism evidence="3 4">
    <name type="scientific">Nakamurella aerolata</name>
    <dbReference type="NCBI Taxonomy" id="1656892"/>
    <lineage>
        <taxon>Bacteria</taxon>
        <taxon>Bacillati</taxon>
        <taxon>Actinomycetota</taxon>
        <taxon>Actinomycetes</taxon>
        <taxon>Nakamurellales</taxon>
        <taxon>Nakamurellaceae</taxon>
        <taxon>Nakamurella</taxon>
    </lineage>
</organism>
<protein>
    <submittedName>
        <fullName evidence="3">Polyphosphate kinase 2 family protein</fullName>
    </submittedName>
</protein>
<dbReference type="InterPro" id="IPR022300">
    <property type="entry name" value="PPK2-rel_1"/>
</dbReference>
<dbReference type="GO" id="GO:0016776">
    <property type="term" value="F:phosphotransferase activity, phosphate group as acceptor"/>
    <property type="evidence" value="ECO:0007669"/>
    <property type="project" value="InterPro"/>
</dbReference>
<keyword evidence="3" id="KW-0808">Transferase</keyword>
<proteinExistence type="predicted"/>
<dbReference type="InterPro" id="IPR022488">
    <property type="entry name" value="PPK2-related"/>
</dbReference>
<dbReference type="PANTHER" id="PTHR34383">
    <property type="entry name" value="POLYPHOSPHATE:AMP PHOSPHOTRANSFERASE-RELATED"/>
    <property type="match status" value="1"/>
</dbReference>
<comment type="caution">
    <text evidence="3">The sequence shown here is derived from an EMBL/GenBank/DDBJ whole genome shotgun (WGS) entry which is preliminary data.</text>
</comment>
<dbReference type="GO" id="GO:0006797">
    <property type="term" value="P:polyphosphate metabolic process"/>
    <property type="evidence" value="ECO:0007669"/>
    <property type="project" value="InterPro"/>
</dbReference>
<name>A0A849AEK1_9ACTN</name>
<dbReference type="AlphaFoldDB" id="A0A849AEK1"/>
<evidence type="ECO:0000313" key="4">
    <source>
        <dbReference type="Proteomes" id="UP000562984"/>
    </source>
</evidence>
<evidence type="ECO:0000313" key="3">
    <source>
        <dbReference type="EMBL" id="NNG37641.1"/>
    </source>
</evidence>
<dbReference type="NCBIfam" id="TIGR03709">
    <property type="entry name" value="PPK2_rel_1"/>
    <property type="match status" value="1"/>
</dbReference>
<dbReference type="InterPro" id="IPR027417">
    <property type="entry name" value="P-loop_NTPase"/>
</dbReference>
<dbReference type="Proteomes" id="UP000562984">
    <property type="component" value="Unassembled WGS sequence"/>
</dbReference>
<evidence type="ECO:0000256" key="1">
    <source>
        <dbReference type="SAM" id="MobiDB-lite"/>
    </source>
</evidence>
<sequence>MPNNRSSKQPAKSAKAAAKPASKTRKPASKTAAAKTAPAKRASSAGSSSRSTRKAAVASKPISPPPAKVEIPELVDQPRFTGLAASLATPSDFELSELPTEPLPGGPKNKKHAVKQLEKMGPALATMQEQLFAEATAGSKRRVLLLLQGMDTAGKDGVIKHVVGLLNPGAVRLASFKAPTAEELEHDFLWRIRRQVPAAGQIGVFNRSQYEDVLIVRVHDLVPKTVWSKRYAQINAFERELARQGTVLIKCFLHISKKVQAQRLLARLDDPTKYWKFNPADVDERGYWDEYQQAYSDVLRRTSTVGSPWYVIPSDKKWYRNWAVAALLSEKLSQLDLSYPPADFDIAEQKQRILDSE</sequence>
<dbReference type="PANTHER" id="PTHR34383:SF3">
    <property type="entry name" value="POLYPHOSPHATE:AMP PHOSPHOTRANSFERASE"/>
    <property type="match status" value="1"/>
</dbReference>
<gene>
    <name evidence="3" type="ORF">HKD39_18440</name>
</gene>
<feature type="domain" description="Polyphosphate kinase-2-related" evidence="2">
    <location>
        <begin position="110"/>
        <end position="333"/>
    </location>
</feature>
<keyword evidence="4" id="KW-1185">Reference proteome</keyword>
<feature type="region of interest" description="Disordered" evidence="1">
    <location>
        <begin position="1"/>
        <end position="74"/>
    </location>
</feature>
<accession>A0A849AEK1</accession>
<dbReference type="Pfam" id="PF03976">
    <property type="entry name" value="PPK2"/>
    <property type="match status" value="1"/>
</dbReference>